<dbReference type="Proteomes" id="UP001302321">
    <property type="component" value="Unassembled WGS sequence"/>
</dbReference>
<protein>
    <recommendedName>
        <fullName evidence="1">Heterokaryon incompatibility domain-containing protein</fullName>
    </recommendedName>
</protein>
<name>A0AAN7A6E4_9PEZI</name>
<evidence type="ECO:0000313" key="2">
    <source>
        <dbReference type="EMBL" id="KAK4175808.1"/>
    </source>
</evidence>
<reference evidence="2" key="2">
    <citation type="submission" date="2023-05" db="EMBL/GenBank/DDBJ databases">
        <authorList>
            <consortium name="Lawrence Berkeley National Laboratory"/>
            <person name="Steindorff A."/>
            <person name="Hensen N."/>
            <person name="Bonometti L."/>
            <person name="Westerberg I."/>
            <person name="Brannstrom I.O."/>
            <person name="Guillou S."/>
            <person name="Cros-Aarteil S."/>
            <person name="Calhoun S."/>
            <person name="Haridas S."/>
            <person name="Kuo A."/>
            <person name="Mondo S."/>
            <person name="Pangilinan J."/>
            <person name="Riley R."/>
            <person name="Labutti K."/>
            <person name="Andreopoulos B."/>
            <person name="Lipzen A."/>
            <person name="Chen C."/>
            <person name="Yanf M."/>
            <person name="Daum C."/>
            <person name="Ng V."/>
            <person name="Clum A."/>
            <person name="Ohm R."/>
            <person name="Martin F."/>
            <person name="Silar P."/>
            <person name="Natvig D."/>
            <person name="Lalanne C."/>
            <person name="Gautier V."/>
            <person name="Ament-Velasquez S.L."/>
            <person name="Kruys A."/>
            <person name="Hutchinson M.I."/>
            <person name="Powell A.J."/>
            <person name="Barry K."/>
            <person name="Miller A.N."/>
            <person name="Grigoriev I.V."/>
            <person name="Debuchy R."/>
            <person name="Gladieux P."/>
            <person name="Thoren M.H."/>
            <person name="Johannesson H."/>
        </authorList>
    </citation>
    <scope>NUCLEOTIDE SEQUENCE</scope>
    <source>
        <strain evidence="2">CBS 892.96</strain>
    </source>
</reference>
<reference evidence="2" key="1">
    <citation type="journal article" date="2023" name="Mol. Phylogenet. Evol.">
        <title>Genome-scale phylogeny and comparative genomics of the fungal order Sordariales.</title>
        <authorList>
            <person name="Hensen N."/>
            <person name="Bonometti L."/>
            <person name="Westerberg I."/>
            <person name="Brannstrom I.O."/>
            <person name="Guillou S."/>
            <person name="Cros-Aarteil S."/>
            <person name="Calhoun S."/>
            <person name="Haridas S."/>
            <person name="Kuo A."/>
            <person name="Mondo S."/>
            <person name="Pangilinan J."/>
            <person name="Riley R."/>
            <person name="LaButti K."/>
            <person name="Andreopoulos B."/>
            <person name="Lipzen A."/>
            <person name="Chen C."/>
            <person name="Yan M."/>
            <person name="Daum C."/>
            <person name="Ng V."/>
            <person name="Clum A."/>
            <person name="Steindorff A."/>
            <person name="Ohm R.A."/>
            <person name="Martin F."/>
            <person name="Silar P."/>
            <person name="Natvig D.O."/>
            <person name="Lalanne C."/>
            <person name="Gautier V."/>
            <person name="Ament-Velasquez S.L."/>
            <person name="Kruys A."/>
            <person name="Hutchinson M.I."/>
            <person name="Powell A.J."/>
            <person name="Barry K."/>
            <person name="Miller A.N."/>
            <person name="Grigoriev I.V."/>
            <person name="Debuchy R."/>
            <person name="Gladieux P."/>
            <person name="Hiltunen Thoren M."/>
            <person name="Johannesson H."/>
        </authorList>
    </citation>
    <scope>NUCLEOTIDE SEQUENCE</scope>
    <source>
        <strain evidence="2">CBS 892.96</strain>
    </source>
</reference>
<accession>A0AAN7A6E4</accession>
<dbReference type="AlphaFoldDB" id="A0AAN7A6E4"/>
<feature type="non-terminal residue" evidence="2">
    <location>
        <position position="69"/>
    </location>
</feature>
<dbReference type="EMBL" id="MU866219">
    <property type="protein sequence ID" value="KAK4175808.1"/>
    <property type="molecule type" value="Genomic_DNA"/>
</dbReference>
<organism evidence="2 3">
    <name type="scientific">Triangularia setosa</name>
    <dbReference type="NCBI Taxonomy" id="2587417"/>
    <lineage>
        <taxon>Eukaryota</taxon>
        <taxon>Fungi</taxon>
        <taxon>Dikarya</taxon>
        <taxon>Ascomycota</taxon>
        <taxon>Pezizomycotina</taxon>
        <taxon>Sordariomycetes</taxon>
        <taxon>Sordariomycetidae</taxon>
        <taxon>Sordariales</taxon>
        <taxon>Podosporaceae</taxon>
        <taxon>Triangularia</taxon>
    </lineage>
</organism>
<feature type="domain" description="Heterokaryon incompatibility" evidence="1">
    <location>
        <begin position="23"/>
        <end position="69"/>
    </location>
</feature>
<feature type="non-terminal residue" evidence="2">
    <location>
        <position position="1"/>
    </location>
</feature>
<gene>
    <name evidence="2" type="ORF">QBC36DRAFT_142485</name>
</gene>
<proteinExistence type="predicted"/>
<dbReference type="Pfam" id="PF06985">
    <property type="entry name" value="HET"/>
    <property type="match status" value="1"/>
</dbReference>
<keyword evidence="3" id="KW-1185">Reference proteome</keyword>
<evidence type="ECO:0000313" key="3">
    <source>
        <dbReference type="Proteomes" id="UP001302321"/>
    </source>
</evidence>
<evidence type="ECO:0000259" key="1">
    <source>
        <dbReference type="Pfam" id="PF06985"/>
    </source>
</evidence>
<sequence>LIDCKTRLVVKTASLGTLCPPFLVLSYVWGQVTQLRQFDYSQPLRYPPLTIEDSITVSEKLGFRYLWVD</sequence>
<dbReference type="InterPro" id="IPR010730">
    <property type="entry name" value="HET"/>
</dbReference>
<comment type="caution">
    <text evidence="2">The sequence shown here is derived from an EMBL/GenBank/DDBJ whole genome shotgun (WGS) entry which is preliminary data.</text>
</comment>